<dbReference type="Pfam" id="PF23541">
    <property type="entry name" value="CRF-BP_C"/>
    <property type="match status" value="1"/>
</dbReference>
<comment type="function">
    <text evidence="8">Binds CRF and inactivates it. May prevent inappropriate pituitary-adrenal stimulation in pregnancy.</text>
</comment>
<evidence type="ECO:0000256" key="3">
    <source>
        <dbReference type="ARBA" id="ARBA00015713"/>
    </source>
</evidence>
<evidence type="ECO:0000256" key="5">
    <source>
        <dbReference type="ARBA" id="ARBA00022729"/>
    </source>
</evidence>
<dbReference type="AlphaFoldDB" id="A0A310SE12"/>
<dbReference type="InterPro" id="IPR035914">
    <property type="entry name" value="Sperma_CUB_dom_sf"/>
</dbReference>
<feature type="chain" id="PRO_5016443403" description="Corticotropin-releasing factor-binding protein" evidence="10">
    <location>
        <begin position="26"/>
        <end position="333"/>
    </location>
</feature>
<evidence type="ECO:0000259" key="11">
    <source>
        <dbReference type="Pfam" id="PF05428"/>
    </source>
</evidence>
<dbReference type="GO" id="GO:0051424">
    <property type="term" value="F:corticotropin-releasing hormone binding"/>
    <property type="evidence" value="ECO:0007669"/>
    <property type="project" value="InterPro"/>
</dbReference>
<evidence type="ECO:0000313" key="14">
    <source>
        <dbReference type="Proteomes" id="UP000250275"/>
    </source>
</evidence>
<dbReference type="EMBL" id="KQ771982">
    <property type="protein sequence ID" value="OAD52519.1"/>
    <property type="molecule type" value="Genomic_DNA"/>
</dbReference>
<evidence type="ECO:0000256" key="2">
    <source>
        <dbReference type="ARBA" id="ARBA00008313"/>
    </source>
</evidence>
<dbReference type="PANTHER" id="PTHR10278:SF0">
    <property type="entry name" value="CORTICOTROPIN-RELEASING FACTOR-BINDING PROTEIN"/>
    <property type="match status" value="1"/>
</dbReference>
<dbReference type="Pfam" id="PF05428">
    <property type="entry name" value="CRF-BP_N"/>
    <property type="match status" value="1"/>
</dbReference>
<feature type="signal peptide" evidence="10">
    <location>
        <begin position="1"/>
        <end position="25"/>
    </location>
</feature>
<name>A0A310SE12_9HYME</name>
<dbReference type="GO" id="GO:0005615">
    <property type="term" value="C:extracellular space"/>
    <property type="evidence" value="ECO:0007669"/>
    <property type="project" value="TreeGrafter"/>
</dbReference>
<protein>
    <recommendedName>
        <fullName evidence="3">Corticotropin-releasing factor-binding protein</fullName>
    </recommendedName>
    <alternativeName>
        <fullName evidence="9">Corticotropin-releasing hormone-binding protein</fullName>
    </alternativeName>
</protein>
<dbReference type="SUPFAM" id="SSF49854">
    <property type="entry name" value="Spermadhesin, CUB domain"/>
    <property type="match status" value="1"/>
</dbReference>
<comment type="subcellular location">
    <subcellularLocation>
        <location evidence="1">Secreted</location>
    </subcellularLocation>
</comment>
<evidence type="ECO:0000256" key="10">
    <source>
        <dbReference type="SAM" id="SignalP"/>
    </source>
</evidence>
<evidence type="ECO:0000313" key="13">
    <source>
        <dbReference type="EMBL" id="OAD52519.1"/>
    </source>
</evidence>
<keyword evidence="7" id="KW-0325">Glycoprotein</keyword>
<sequence>MFLNGSLCCLARLFLIVGIFNVVSAVIKGNTDYQHYQQQIPADHFSKDFYRPDSKNGLLISYTRFKPVTDCMFVTSEPGSFIYTSKTDDEEVCGIYFLAGPDQKVEINFITFDVPCEHHGLVSVVDGWELNGEVFPSEIDHRLPFKQRSSEFCGKNIGVKRTFTSSQNVAVVRYRIPIPGKGFTLFVKFVKNPRPCNVLAVSISEPYTLRNYGRRINCTYVALYPSTVRVIALGVGVSNFLGSVRTSETGTLRKCDETSPQDQVIIGGSYGLDTSKVQIVDSICGIDSKPDYREIVEYGVTSVRLVSSGSFENSVTVQVQQLKNELLDGNLSV</sequence>
<proteinExistence type="inferred from homology"/>
<dbReference type="Gene3D" id="2.60.120.290">
    <property type="entry name" value="Spermadhesin, CUB domain"/>
    <property type="match status" value="1"/>
</dbReference>
<reference evidence="13 14" key="1">
    <citation type="submission" date="2015-07" db="EMBL/GenBank/DDBJ databases">
        <title>The genome of Eufriesea mexicana.</title>
        <authorList>
            <person name="Pan H."/>
            <person name="Kapheim K."/>
        </authorList>
    </citation>
    <scope>NUCLEOTIDE SEQUENCE [LARGE SCALE GENOMIC DNA]</scope>
    <source>
        <strain evidence="13">0111107269</strain>
        <tissue evidence="13">Whole body</tissue>
    </source>
</reference>
<evidence type="ECO:0000256" key="9">
    <source>
        <dbReference type="ARBA" id="ARBA00033162"/>
    </source>
</evidence>
<dbReference type="PIRSF" id="PIRSF009279">
    <property type="entry name" value="CRF_bd"/>
    <property type="match status" value="1"/>
</dbReference>
<dbReference type="GO" id="GO:0009755">
    <property type="term" value="P:hormone-mediated signaling pathway"/>
    <property type="evidence" value="ECO:0007669"/>
    <property type="project" value="TreeGrafter"/>
</dbReference>
<comment type="similarity">
    <text evidence="2">Belongs to the CRF-binding protein family.</text>
</comment>
<feature type="domain" description="Corticotropin-releasing factor binding protein N-terminal" evidence="11">
    <location>
        <begin position="69"/>
        <end position="188"/>
    </location>
</feature>
<keyword evidence="6" id="KW-1015">Disulfide bond</keyword>
<evidence type="ECO:0000259" key="12">
    <source>
        <dbReference type="Pfam" id="PF23541"/>
    </source>
</evidence>
<dbReference type="InterPro" id="IPR056177">
    <property type="entry name" value="CRF-BP_N"/>
</dbReference>
<dbReference type="OrthoDB" id="10056927at2759"/>
<evidence type="ECO:0000256" key="6">
    <source>
        <dbReference type="ARBA" id="ARBA00023157"/>
    </source>
</evidence>
<dbReference type="GO" id="GO:0051460">
    <property type="term" value="P:negative regulation of corticotropin secretion"/>
    <property type="evidence" value="ECO:0007669"/>
    <property type="project" value="TreeGrafter"/>
</dbReference>
<dbReference type="PANTHER" id="PTHR10278">
    <property type="entry name" value="CORTICOTROPIN-RELEASING FACTOR-BINDING PROTEIN"/>
    <property type="match status" value="1"/>
</dbReference>
<keyword evidence="14" id="KW-1185">Reference proteome</keyword>
<evidence type="ECO:0000256" key="1">
    <source>
        <dbReference type="ARBA" id="ARBA00004613"/>
    </source>
</evidence>
<evidence type="ECO:0000256" key="4">
    <source>
        <dbReference type="ARBA" id="ARBA00022525"/>
    </source>
</evidence>
<accession>A0A310SE12</accession>
<feature type="domain" description="Corticotropin-releasing factor binding protein C-terminal" evidence="12">
    <location>
        <begin position="205"/>
        <end position="325"/>
    </location>
</feature>
<dbReference type="InterPro" id="IPR056178">
    <property type="entry name" value="CRF-BP_C"/>
</dbReference>
<keyword evidence="4" id="KW-0964">Secreted</keyword>
<dbReference type="InterPro" id="IPR008435">
    <property type="entry name" value="CRF-bd"/>
</dbReference>
<organism evidence="13 14">
    <name type="scientific">Eufriesea mexicana</name>
    <dbReference type="NCBI Taxonomy" id="516756"/>
    <lineage>
        <taxon>Eukaryota</taxon>
        <taxon>Metazoa</taxon>
        <taxon>Ecdysozoa</taxon>
        <taxon>Arthropoda</taxon>
        <taxon>Hexapoda</taxon>
        <taxon>Insecta</taxon>
        <taxon>Pterygota</taxon>
        <taxon>Neoptera</taxon>
        <taxon>Endopterygota</taxon>
        <taxon>Hymenoptera</taxon>
        <taxon>Apocrita</taxon>
        <taxon>Aculeata</taxon>
        <taxon>Apoidea</taxon>
        <taxon>Anthophila</taxon>
        <taxon>Apidae</taxon>
        <taxon>Eufriesea</taxon>
    </lineage>
</organism>
<gene>
    <name evidence="13" type="ORF">WN48_01266</name>
</gene>
<evidence type="ECO:0000256" key="7">
    <source>
        <dbReference type="ARBA" id="ARBA00023180"/>
    </source>
</evidence>
<evidence type="ECO:0000256" key="8">
    <source>
        <dbReference type="ARBA" id="ARBA00024997"/>
    </source>
</evidence>
<dbReference type="Proteomes" id="UP000250275">
    <property type="component" value="Unassembled WGS sequence"/>
</dbReference>
<keyword evidence="5 10" id="KW-0732">Signal</keyword>